<evidence type="ECO:0000256" key="1">
    <source>
        <dbReference type="SAM" id="SignalP"/>
    </source>
</evidence>
<feature type="chain" id="PRO_5008584346" evidence="1">
    <location>
        <begin position="21"/>
        <end position="165"/>
    </location>
</feature>
<dbReference type="EMBL" id="GECU01034226">
    <property type="protein sequence ID" value="JAS73480.1"/>
    <property type="molecule type" value="Transcribed_RNA"/>
</dbReference>
<accession>A0A1B6HFL2</accession>
<evidence type="ECO:0000313" key="2">
    <source>
        <dbReference type="EMBL" id="JAS73480.1"/>
    </source>
</evidence>
<organism evidence="2">
    <name type="scientific">Homalodisca liturata</name>
    <dbReference type="NCBI Taxonomy" id="320908"/>
    <lineage>
        <taxon>Eukaryota</taxon>
        <taxon>Metazoa</taxon>
        <taxon>Ecdysozoa</taxon>
        <taxon>Arthropoda</taxon>
        <taxon>Hexapoda</taxon>
        <taxon>Insecta</taxon>
        <taxon>Pterygota</taxon>
        <taxon>Neoptera</taxon>
        <taxon>Paraneoptera</taxon>
        <taxon>Hemiptera</taxon>
        <taxon>Auchenorrhyncha</taxon>
        <taxon>Membracoidea</taxon>
        <taxon>Cicadellidae</taxon>
        <taxon>Cicadellinae</taxon>
        <taxon>Proconiini</taxon>
        <taxon>Homalodisca</taxon>
    </lineage>
</organism>
<name>A0A1B6HFL2_9HEMI</name>
<dbReference type="AlphaFoldDB" id="A0A1B6HFL2"/>
<feature type="signal peptide" evidence="1">
    <location>
        <begin position="1"/>
        <end position="20"/>
    </location>
</feature>
<reference evidence="2" key="1">
    <citation type="submission" date="2015-11" db="EMBL/GenBank/DDBJ databases">
        <title>De novo transcriptome assembly of four potential Pierce s Disease insect vectors from Arizona vineyards.</title>
        <authorList>
            <person name="Tassone E.E."/>
        </authorList>
    </citation>
    <scope>NUCLEOTIDE SEQUENCE</scope>
</reference>
<proteinExistence type="predicted"/>
<sequence length="165" mass="19302">MAKIYHLFTLTLLIEVFVTAIPENDNEHLSFEAEEVGDTMYGEDLQEPHLDLEDHDDLTASGEVFSDHDMWYRKRRSLGAQGIVDTASDTEGILILPNQDEENIMEDMEVAETAIFMPAHLRLKKKRAIEECRQKNSEFHRYRRANPQRPIQWRCNNYCCYHITA</sequence>
<gene>
    <name evidence="2" type="ORF">g.14770</name>
</gene>
<keyword evidence="1" id="KW-0732">Signal</keyword>
<protein>
    <submittedName>
        <fullName evidence="2">Uncharacterized protein</fullName>
    </submittedName>
</protein>